<sequence>MLTEDTVGTLRPATFNENPDEDATAEHPTYQPTETLCPIPHATTKRSCSLMPIVDNIMDQNTDDEDNFHFTLKKSIDPLKYTHLFQLKLKLTSSNYAMWASVILRALQTVSLHVYLVSSFQPPTETTAHTRHHPVHWGKANHFVTSVLSATMSEEVQNQIGHLYRASDIWTEAHRLYEHNHN</sequence>
<dbReference type="OrthoDB" id="2691965at2759"/>
<dbReference type="EMBL" id="KN822028">
    <property type="protein sequence ID" value="KIM64464.1"/>
    <property type="molecule type" value="Genomic_DNA"/>
</dbReference>
<dbReference type="AlphaFoldDB" id="A0A0C3E7Q5"/>
<gene>
    <name evidence="2" type="ORF">SCLCIDRAFT_114929</name>
</gene>
<organism evidence="2 3">
    <name type="scientific">Scleroderma citrinum Foug A</name>
    <dbReference type="NCBI Taxonomy" id="1036808"/>
    <lineage>
        <taxon>Eukaryota</taxon>
        <taxon>Fungi</taxon>
        <taxon>Dikarya</taxon>
        <taxon>Basidiomycota</taxon>
        <taxon>Agaricomycotina</taxon>
        <taxon>Agaricomycetes</taxon>
        <taxon>Agaricomycetidae</taxon>
        <taxon>Boletales</taxon>
        <taxon>Sclerodermatineae</taxon>
        <taxon>Sclerodermataceae</taxon>
        <taxon>Scleroderma</taxon>
    </lineage>
</organism>
<protein>
    <recommendedName>
        <fullName evidence="4">Retrotransposon Copia-like N-terminal domain-containing protein</fullName>
    </recommendedName>
</protein>
<reference evidence="2 3" key="1">
    <citation type="submission" date="2014-04" db="EMBL/GenBank/DDBJ databases">
        <authorList>
            <consortium name="DOE Joint Genome Institute"/>
            <person name="Kuo A."/>
            <person name="Kohler A."/>
            <person name="Nagy L.G."/>
            <person name="Floudas D."/>
            <person name="Copeland A."/>
            <person name="Barry K.W."/>
            <person name="Cichocki N."/>
            <person name="Veneault-Fourrey C."/>
            <person name="LaButti K."/>
            <person name="Lindquist E.A."/>
            <person name="Lipzen A."/>
            <person name="Lundell T."/>
            <person name="Morin E."/>
            <person name="Murat C."/>
            <person name="Sun H."/>
            <person name="Tunlid A."/>
            <person name="Henrissat B."/>
            <person name="Grigoriev I.V."/>
            <person name="Hibbett D.S."/>
            <person name="Martin F."/>
            <person name="Nordberg H.P."/>
            <person name="Cantor M.N."/>
            <person name="Hua S.X."/>
        </authorList>
    </citation>
    <scope>NUCLEOTIDE SEQUENCE [LARGE SCALE GENOMIC DNA]</scope>
    <source>
        <strain evidence="2 3">Foug A</strain>
    </source>
</reference>
<accession>A0A0C3E7Q5</accession>
<feature type="region of interest" description="Disordered" evidence="1">
    <location>
        <begin position="1"/>
        <end position="32"/>
    </location>
</feature>
<evidence type="ECO:0008006" key="4">
    <source>
        <dbReference type="Google" id="ProtNLM"/>
    </source>
</evidence>
<dbReference type="Proteomes" id="UP000053989">
    <property type="component" value="Unassembled WGS sequence"/>
</dbReference>
<name>A0A0C3E7Q5_9AGAM</name>
<keyword evidence="3" id="KW-1185">Reference proteome</keyword>
<reference evidence="3" key="2">
    <citation type="submission" date="2015-01" db="EMBL/GenBank/DDBJ databases">
        <title>Evolutionary Origins and Diversification of the Mycorrhizal Mutualists.</title>
        <authorList>
            <consortium name="DOE Joint Genome Institute"/>
            <consortium name="Mycorrhizal Genomics Consortium"/>
            <person name="Kohler A."/>
            <person name="Kuo A."/>
            <person name="Nagy L.G."/>
            <person name="Floudas D."/>
            <person name="Copeland A."/>
            <person name="Barry K.W."/>
            <person name="Cichocki N."/>
            <person name="Veneault-Fourrey C."/>
            <person name="LaButti K."/>
            <person name="Lindquist E.A."/>
            <person name="Lipzen A."/>
            <person name="Lundell T."/>
            <person name="Morin E."/>
            <person name="Murat C."/>
            <person name="Riley R."/>
            <person name="Ohm R."/>
            <person name="Sun H."/>
            <person name="Tunlid A."/>
            <person name="Henrissat B."/>
            <person name="Grigoriev I.V."/>
            <person name="Hibbett D.S."/>
            <person name="Martin F."/>
        </authorList>
    </citation>
    <scope>NUCLEOTIDE SEQUENCE [LARGE SCALE GENOMIC DNA]</scope>
    <source>
        <strain evidence="3">Foug A</strain>
    </source>
</reference>
<dbReference type="HOGENOM" id="CLU_1482829_0_0_1"/>
<evidence type="ECO:0000313" key="3">
    <source>
        <dbReference type="Proteomes" id="UP000053989"/>
    </source>
</evidence>
<evidence type="ECO:0000313" key="2">
    <source>
        <dbReference type="EMBL" id="KIM64464.1"/>
    </source>
</evidence>
<proteinExistence type="predicted"/>
<evidence type="ECO:0000256" key="1">
    <source>
        <dbReference type="SAM" id="MobiDB-lite"/>
    </source>
</evidence>
<dbReference type="InParanoid" id="A0A0C3E7Q5"/>